<feature type="signal peptide" evidence="1">
    <location>
        <begin position="1"/>
        <end position="24"/>
    </location>
</feature>
<protein>
    <recommendedName>
        <fullName evidence="3">Lipocalin-like domain-containing protein</fullName>
    </recommendedName>
</protein>
<sequence length="155" mass="16726">MRVLSKTYLLLICIIISFSSCNQKDSKDKGNPVENEYTLTSGNYTGLWSSSTAERSFTDLPISASINELASGEFKGSFFISNNFTSCCNSGENDGAVSFTIDNNVLSNFKYDDIIPNCNGLFAGNGKLLEDNSIIINITGTDCDGNHSGTITLSK</sequence>
<feature type="chain" id="PRO_5043997424" description="Lipocalin-like domain-containing protein" evidence="1">
    <location>
        <begin position="25"/>
        <end position="155"/>
    </location>
</feature>
<dbReference type="AlphaFoldDB" id="A0AAU7BRN3"/>
<evidence type="ECO:0008006" key="3">
    <source>
        <dbReference type="Google" id="ProtNLM"/>
    </source>
</evidence>
<dbReference type="PROSITE" id="PS51257">
    <property type="entry name" value="PROKAR_LIPOPROTEIN"/>
    <property type="match status" value="1"/>
</dbReference>
<evidence type="ECO:0000313" key="2">
    <source>
        <dbReference type="EMBL" id="XBG60697.1"/>
    </source>
</evidence>
<dbReference type="RefSeq" id="WP_347922927.1">
    <property type="nucleotide sequence ID" value="NZ_CP157199.1"/>
</dbReference>
<proteinExistence type="predicted"/>
<accession>A0AAU7BRN3</accession>
<dbReference type="EMBL" id="CP157199">
    <property type="protein sequence ID" value="XBG60697.1"/>
    <property type="molecule type" value="Genomic_DNA"/>
</dbReference>
<name>A0AAU7BRN3_9FLAO</name>
<keyword evidence="1" id="KW-0732">Signal</keyword>
<reference evidence="2" key="1">
    <citation type="submission" date="2024-05" db="EMBL/GenBank/DDBJ databases">
        <title>Pontimicrobium maritimus sp. nov., isolated form sea water.</title>
        <authorList>
            <person name="Muhammad N."/>
            <person name="Vuong T.Q."/>
            <person name="Han H.L."/>
            <person name="Kim S.-G."/>
        </authorList>
    </citation>
    <scope>NUCLEOTIDE SEQUENCE</scope>
    <source>
        <strain evidence="2">SW4</strain>
    </source>
</reference>
<evidence type="ECO:0000256" key="1">
    <source>
        <dbReference type="SAM" id="SignalP"/>
    </source>
</evidence>
<gene>
    <name evidence="2" type="ORF">ABGB03_12595</name>
</gene>
<organism evidence="2">
    <name type="scientific">Pontimicrobium sp. SW4</name>
    <dbReference type="NCBI Taxonomy" id="3153519"/>
    <lineage>
        <taxon>Bacteria</taxon>
        <taxon>Pseudomonadati</taxon>
        <taxon>Bacteroidota</taxon>
        <taxon>Flavobacteriia</taxon>
        <taxon>Flavobacteriales</taxon>
        <taxon>Flavobacteriaceae</taxon>
        <taxon>Pontimicrobium</taxon>
    </lineage>
</organism>